<protein>
    <submittedName>
        <fullName evidence="3">Uncharacterized protein</fullName>
    </submittedName>
</protein>
<evidence type="ECO:0000256" key="1">
    <source>
        <dbReference type="ARBA" id="ARBA00023125"/>
    </source>
</evidence>
<sequence>MLRNSLTSIAKAGVRQFSSTNAAKSFARAQILGRVGQDIEVKEAQNGKRYVRYPVAVSFKKDSPVNWFNVITFNEQQIQFLTDYVSKGALVHIDANIQQDVFERNDGTKAINYSYIQNKIDLLSNPRPTEESTGEGQE</sequence>
<dbReference type="CDD" id="cd04496">
    <property type="entry name" value="SSB_OBF"/>
    <property type="match status" value="1"/>
</dbReference>
<proteinExistence type="predicted"/>
<keyword evidence="1 2" id="KW-0238">DNA-binding</keyword>
<dbReference type="InterPro" id="IPR000424">
    <property type="entry name" value="Primosome_PriB/ssb"/>
</dbReference>
<dbReference type="GO" id="GO:0006264">
    <property type="term" value="P:mitochondrial DNA replication"/>
    <property type="evidence" value="ECO:0007669"/>
    <property type="project" value="TreeGrafter"/>
</dbReference>
<dbReference type="PANTHER" id="PTHR10302">
    <property type="entry name" value="SINGLE-STRANDED DNA-BINDING PROTEIN"/>
    <property type="match status" value="1"/>
</dbReference>
<dbReference type="EMBL" id="JAEUBF010000325">
    <property type="protein sequence ID" value="KAH3679274.1"/>
    <property type="molecule type" value="Genomic_DNA"/>
</dbReference>
<dbReference type="InterPro" id="IPR012340">
    <property type="entry name" value="NA-bd_OB-fold"/>
</dbReference>
<reference evidence="3" key="2">
    <citation type="submission" date="2021-01" db="EMBL/GenBank/DDBJ databases">
        <authorList>
            <person name="Schikora-Tamarit M.A."/>
        </authorList>
    </citation>
    <scope>NUCLEOTIDE SEQUENCE</scope>
    <source>
        <strain evidence="3">CBS6341</strain>
    </source>
</reference>
<dbReference type="Pfam" id="PF00436">
    <property type="entry name" value="SSB"/>
    <property type="match status" value="1"/>
</dbReference>
<dbReference type="PROSITE" id="PS50935">
    <property type="entry name" value="SSB"/>
    <property type="match status" value="1"/>
</dbReference>
<evidence type="ECO:0000313" key="4">
    <source>
        <dbReference type="Proteomes" id="UP000769528"/>
    </source>
</evidence>
<dbReference type="OrthoDB" id="1078367at2759"/>
<dbReference type="Proteomes" id="UP000769528">
    <property type="component" value="Unassembled WGS sequence"/>
</dbReference>
<dbReference type="SUPFAM" id="SSF50249">
    <property type="entry name" value="Nucleic acid-binding proteins"/>
    <property type="match status" value="1"/>
</dbReference>
<organism evidence="3 4">
    <name type="scientific">Wickerhamomyces mucosus</name>
    <dbReference type="NCBI Taxonomy" id="1378264"/>
    <lineage>
        <taxon>Eukaryota</taxon>
        <taxon>Fungi</taxon>
        <taxon>Dikarya</taxon>
        <taxon>Ascomycota</taxon>
        <taxon>Saccharomycotina</taxon>
        <taxon>Saccharomycetes</taxon>
        <taxon>Phaffomycetales</taxon>
        <taxon>Wickerhamomycetaceae</taxon>
        <taxon>Wickerhamomyces</taxon>
    </lineage>
</organism>
<keyword evidence="4" id="KW-1185">Reference proteome</keyword>
<dbReference type="InterPro" id="IPR011344">
    <property type="entry name" value="ssDNA-bd"/>
</dbReference>
<evidence type="ECO:0000256" key="2">
    <source>
        <dbReference type="PROSITE-ProRule" id="PRU00252"/>
    </source>
</evidence>
<dbReference type="GO" id="GO:0042645">
    <property type="term" value="C:mitochondrial nucleoid"/>
    <property type="evidence" value="ECO:0007669"/>
    <property type="project" value="TreeGrafter"/>
</dbReference>
<gene>
    <name evidence="3" type="ORF">WICMUC_001098</name>
</gene>
<dbReference type="Gene3D" id="2.40.50.140">
    <property type="entry name" value="Nucleic acid-binding proteins"/>
    <property type="match status" value="1"/>
</dbReference>
<reference evidence="3" key="1">
    <citation type="journal article" date="2021" name="Open Biol.">
        <title>Shared evolutionary footprints suggest mitochondrial oxidative damage underlies multiple complex I losses in fungi.</title>
        <authorList>
            <person name="Schikora-Tamarit M.A."/>
            <person name="Marcet-Houben M."/>
            <person name="Nosek J."/>
            <person name="Gabaldon T."/>
        </authorList>
    </citation>
    <scope>NUCLEOTIDE SEQUENCE</scope>
    <source>
        <strain evidence="3">CBS6341</strain>
    </source>
</reference>
<evidence type="ECO:0000313" key="3">
    <source>
        <dbReference type="EMBL" id="KAH3679274.1"/>
    </source>
</evidence>
<accession>A0A9P8PXY4</accession>
<dbReference type="AlphaFoldDB" id="A0A9P8PXY4"/>
<name>A0A9P8PXY4_9ASCO</name>
<dbReference type="PANTHER" id="PTHR10302:SF0">
    <property type="entry name" value="SINGLE-STRANDED DNA-BINDING PROTEIN, MITOCHONDRIAL"/>
    <property type="match status" value="1"/>
</dbReference>
<comment type="caution">
    <text evidence="3">The sequence shown here is derived from an EMBL/GenBank/DDBJ whole genome shotgun (WGS) entry which is preliminary data.</text>
</comment>
<dbReference type="GO" id="GO:0003697">
    <property type="term" value="F:single-stranded DNA binding"/>
    <property type="evidence" value="ECO:0007669"/>
    <property type="project" value="InterPro"/>
</dbReference>